<dbReference type="EMBL" id="JAIEZQ010000002">
    <property type="protein sequence ID" value="MBY9075949.1"/>
    <property type="molecule type" value="Genomic_DNA"/>
</dbReference>
<feature type="domain" description="Putative endonuclease Z1" evidence="1">
    <location>
        <begin position="325"/>
        <end position="523"/>
    </location>
</feature>
<comment type="caution">
    <text evidence="2">The sequence shown here is derived from an EMBL/GenBank/DDBJ whole genome shotgun (WGS) entry which is preliminary data.</text>
</comment>
<accession>A0ABS7RLL3</accession>
<evidence type="ECO:0000313" key="3">
    <source>
        <dbReference type="Proteomes" id="UP000754710"/>
    </source>
</evidence>
<evidence type="ECO:0000259" key="1">
    <source>
        <dbReference type="Pfam" id="PF10593"/>
    </source>
</evidence>
<protein>
    <submittedName>
        <fullName evidence="2">Z1 domain-containing protein</fullName>
    </submittedName>
</protein>
<proteinExistence type="predicted"/>
<dbReference type="Proteomes" id="UP000754710">
    <property type="component" value="Unassembled WGS sequence"/>
</dbReference>
<organism evidence="2 3">
    <name type="scientific">Nocardioides jiangsuensis</name>
    <dbReference type="NCBI Taxonomy" id="2866161"/>
    <lineage>
        <taxon>Bacteria</taxon>
        <taxon>Bacillati</taxon>
        <taxon>Actinomycetota</taxon>
        <taxon>Actinomycetes</taxon>
        <taxon>Propionibacteriales</taxon>
        <taxon>Nocardioidaceae</taxon>
        <taxon>Nocardioides</taxon>
    </lineage>
</organism>
<name>A0ABS7RLL3_9ACTN</name>
<dbReference type="InterPro" id="IPR018310">
    <property type="entry name" value="Put_endonuclease_Z1-dom"/>
</dbReference>
<reference evidence="2 3" key="1">
    <citation type="submission" date="2021-08" db="EMBL/GenBank/DDBJ databases">
        <title>Nocardioides bacterium WL0053 sp. nov., isolated from the sediment.</title>
        <authorList>
            <person name="Wang L."/>
            <person name="Zhang D."/>
            <person name="Zhang A."/>
        </authorList>
    </citation>
    <scope>NUCLEOTIDE SEQUENCE [LARGE SCALE GENOMIC DNA]</scope>
    <source>
        <strain evidence="2 3">WL0053</strain>
    </source>
</reference>
<dbReference type="Pfam" id="PF10593">
    <property type="entry name" value="Z1"/>
    <property type="match status" value="1"/>
</dbReference>
<evidence type="ECO:0000313" key="2">
    <source>
        <dbReference type="EMBL" id="MBY9075949.1"/>
    </source>
</evidence>
<gene>
    <name evidence="2" type="ORF">K1X13_14035</name>
</gene>
<keyword evidence="3" id="KW-1185">Reference proteome</keyword>
<dbReference type="RefSeq" id="WP_221025638.1">
    <property type="nucleotide sequence ID" value="NZ_JAIEZQ010000002.1"/>
</dbReference>
<sequence>MSQQQHVEVVHEPVAQNQQVLWQPVVGEETTRLLADSDLDENAQGSVVTQAVEVLQRCAPPRAKGGSRTGLVVGYVQSGKTMSFTTVIGLARDNGFPLVVLLAGTKENLHEQTASRLARDLAVERAGGLSPWYTLQNPNPHSGQAQSVADFVTGMLDSSTPEQFRRTTVLTVMKNPTRLKRVREFIQELEQYGVDLDKVPVLVVDDEADQAGLNAGVAKDDTTATYQGIIDLRKALPHHSYVMYTATPQAPLLVNLADTLSPDFVTVLEPGEGYTGGQYFFDEHKGTFVKRLTDVAVTEALDPGLVEPPDDLQQSMATYFLVLANRGKGPVSMLVHPSHKTDLHDRYGGFVQALRSSWHDLLKRPEGDPDRRELVETWFVPAYQDLAKGGADLKPLDELLKHMAHWIGTTQVRVVNSGTPADSDIAWNASPSWILVGGNKLDRGFTVEGLAVTYMPRKLGAGQVDSVQQRARFFGYKNSYGLLCRAWLAGGTADAFEHYVEHEQLLRQELQDVVEKGISLKQWTRMMLLDPKYKPTRKAVIDLPYMHGRIPGDRWVSVNRLGRYGKEGASNRHTVQALISKHKAALTTDTRDQRTTEAKHKVLSLPVAELIEQLLLDWQGHPDDRALVNQAVLLLRARLDEEPDLVADVYLMDSWGVRKRSVGADGSTVTLQQGRSPDGSYKGDQHFFTDGRVSVQLHLVQPIGEDKKPMGDPVPGVNLRVPATLAGGVLIQYEDD</sequence>